<proteinExistence type="predicted"/>
<accession>A0AA39R5W5</accession>
<sequence length="292" mass="32268">MVKSNPIILSDLYMTPKILQAEYGTTSTFKSTKTSKTCETGDHLTLGFGMGVGLPFLASVKVKGTYDNDVQENTDSDKTSIRASVRAGTIEIESQPRLTSEAIIEIKYGDGYPGFCERYGDYYLAGYRLEGDTGLMLSSSGHSRKEVDTYGITATVEVLFIECSETWTKDFENFRSGRSLKLLGFDTLDGKNWKNASAAEDDVKMLESWLEGIPTANADSLRSNAEEIITRSQCLKERVGEVLEAHGYSDGDALSFDQCESLVKAGVVVELLLLPLSRLRDVARWTTERNII</sequence>
<gene>
    <name evidence="1" type="ORF">JMJ35_001511</name>
</gene>
<evidence type="ECO:0000313" key="2">
    <source>
        <dbReference type="Proteomes" id="UP001166286"/>
    </source>
</evidence>
<dbReference type="AlphaFoldDB" id="A0AA39R5W5"/>
<organism evidence="1 2">
    <name type="scientific">Cladonia borealis</name>
    <dbReference type="NCBI Taxonomy" id="184061"/>
    <lineage>
        <taxon>Eukaryota</taxon>
        <taxon>Fungi</taxon>
        <taxon>Dikarya</taxon>
        <taxon>Ascomycota</taxon>
        <taxon>Pezizomycotina</taxon>
        <taxon>Lecanoromycetes</taxon>
        <taxon>OSLEUM clade</taxon>
        <taxon>Lecanoromycetidae</taxon>
        <taxon>Lecanorales</taxon>
        <taxon>Lecanorineae</taxon>
        <taxon>Cladoniaceae</taxon>
        <taxon>Cladonia</taxon>
    </lineage>
</organism>
<evidence type="ECO:0000313" key="1">
    <source>
        <dbReference type="EMBL" id="KAK0515477.1"/>
    </source>
</evidence>
<reference evidence="1" key="1">
    <citation type="submission" date="2023-03" db="EMBL/GenBank/DDBJ databases">
        <title>Complete genome of Cladonia borealis.</title>
        <authorList>
            <person name="Park H."/>
        </authorList>
    </citation>
    <scope>NUCLEOTIDE SEQUENCE</scope>
    <source>
        <strain evidence="1">ANT050790</strain>
    </source>
</reference>
<keyword evidence="2" id="KW-1185">Reference proteome</keyword>
<name>A0AA39R5W5_9LECA</name>
<dbReference type="EMBL" id="JAFEKC020000003">
    <property type="protein sequence ID" value="KAK0515477.1"/>
    <property type="molecule type" value="Genomic_DNA"/>
</dbReference>
<dbReference type="Proteomes" id="UP001166286">
    <property type="component" value="Unassembled WGS sequence"/>
</dbReference>
<protein>
    <submittedName>
        <fullName evidence="1">Uncharacterized protein</fullName>
    </submittedName>
</protein>
<comment type="caution">
    <text evidence="1">The sequence shown here is derived from an EMBL/GenBank/DDBJ whole genome shotgun (WGS) entry which is preliminary data.</text>
</comment>